<feature type="compositionally biased region" description="Basic and acidic residues" evidence="1">
    <location>
        <begin position="243"/>
        <end position="258"/>
    </location>
</feature>
<dbReference type="SUPFAM" id="SSF141571">
    <property type="entry name" value="Pentapeptide repeat-like"/>
    <property type="match status" value="1"/>
</dbReference>
<organism evidence="2 3">
    <name type="scientific">Aspergillus versicolor CBS 583.65</name>
    <dbReference type="NCBI Taxonomy" id="1036611"/>
    <lineage>
        <taxon>Eukaryota</taxon>
        <taxon>Fungi</taxon>
        <taxon>Dikarya</taxon>
        <taxon>Ascomycota</taxon>
        <taxon>Pezizomycotina</taxon>
        <taxon>Eurotiomycetes</taxon>
        <taxon>Eurotiomycetidae</taxon>
        <taxon>Eurotiales</taxon>
        <taxon>Aspergillaceae</taxon>
        <taxon>Aspergillus</taxon>
        <taxon>Aspergillus subgen. Nidulantes</taxon>
    </lineage>
</organism>
<dbReference type="VEuPathDB" id="FungiDB:ASPVEDRAFT_147504"/>
<feature type="region of interest" description="Disordered" evidence="1">
    <location>
        <begin position="237"/>
        <end position="286"/>
    </location>
</feature>
<accession>A0A1L9P9P7</accession>
<dbReference type="GeneID" id="63723633"/>
<protein>
    <submittedName>
        <fullName evidence="2">Uncharacterized protein</fullName>
    </submittedName>
</protein>
<name>A0A1L9P9P7_ASPVE</name>
<dbReference type="OrthoDB" id="4187970at2759"/>
<evidence type="ECO:0000313" key="2">
    <source>
        <dbReference type="EMBL" id="OJI98247.1"/>
    </source>
</evidence>
<feature type="compositionally biased region" description="Low complexity" evidence="1">
    <location>
        <begin position="67"/>
        <end position="86"/>
    </location>
</feature>
<keyword evidence="3" id="KW-1185">Reference proteome</keyword>
<evidence type="ECO:0000256" key="1">
    <source>
        <dbReference type="SAM" id="MobiDB-lite"/>
    </source>
</evidence>
<dbReference type="Proteomes" id="UP000184073">
    <property type="component" value="Unassembled WGS sequence"/>
</dbReference>
<feature type="region of interest" description="Disordered" evidence="1">
    <location>
        <begin position="54"/>
        <end position="87"/>
    </location>
</feature>
<evidence type="ECO:0000313" key="3">
    <source>
        <dbReference type="Proteomes" id="UP000184073"/>
    </source>
</evidence>
<dbReference type="EMBL" id="KV878126">
    <property type="protein sequence ID" value="OJI98247.1"/>
    <property type="molecule type" value="Genomic_DNA"/>
</dbReference>
<reference evidence="3" key="1">
    <citation type="journal article" date="2017" name="Genome Biol.">
        <title>Comparative genomics reveals high biological diversity and specific adaptations in the industrially and medically important fungal genus Aspergillus.</title>
        <authorList>
            <person name="de Vries R.P."/>
            <person name="Riley R."/>
            <person name="Wiebenga A."/>
            <person name="Aguilar-Osorio G."/>
            <person name="Amillis S."/>
            <person name="Uchima C.A."/>
            <person name="Anderluh G."/>
            <person name="Asadollahi M."/>
            <person name="Askin M."/>
            <person name="Barry K."/>
            <person name="Battaglia E."/>
            <person name="Bayram O."/>
            <person name="Benocci T."/>
            <person name="Braus-Stromeyer S.A."/>
            <person name="Caldana C."/>
            <person name="Canovas D."/>
            <person name="Cerqueira G.C."/>
            <person name="Chen F."/>
            <person name="Chen W."/>
            <person name="Choi C."/>
            <person name="Clum A."/>
            <person name="Dos Santos R.A."/>
            <person name="Damasio A.R."/>
            <person name="Diallinas G."/>
            <person name="Emri T."/>
            <person name="Fekete E."/>
            <person name="Flipphi M."/>
            <person name="Freyberg S."/>
            <person name="Gallo A."/>
            <person name="Gournas C."/>
            <person name="Habgood R."/>
            <person name="Hainaut M."/>
            <person name="Harispe M.L."/>
            <person name="Henrissat B."/>
            <person name="Hilden K.S."/>
            <person name="Hope R."/>
            <person name="Hossain A."/>
            <person name="Karabika E."/>
            <person name="Karaffa L."/>
            <person name="Karanyi Z."/>
            <person name="Krasevec N."/>
            <person name="Kuo A."/>
            <person name="Kusch H."/>
            <person name="LaButti K."/>
            <person name="Lagendijk E.L."/>
            <person name="Lapidus A."/>
            <person name="Levasseur A."/>
            <person name="Lindquist E."/>
            <person name="Lipzen A."/>
            <person name="Logrieco A.F."/>
            <person name="MacCabe A."/>
            <person name="Maekelae M.R."/>
            <person name="Malavazi I."/>
            <person name="Melin P."/>
            <person name="Meyer V."/>
            <person name="Mielnichuk N."/>
            <person name="Miskei M."/>
            <person name="Molnar A.P."/>
            <person name="Mule G."/>
            <person name="Ngan C.Y."/>
            <person name="Orejas M."/>
            <person name="Orosz E."/>
            <person name="Ouedraogo J.P."/>
            <person name="Overkamp K.M."/>
            <person name="Park H.-S."/>
            <person name="Perrone G."/>
            <person name="Piumi F."/>
            <person name="Punt P.J."/>
            <person name="Ram A.F."/>
            <person name="Ramon A."/>
            <person name="Rauscher S."/>
            <person name="Record E."/>
            <person name="Riano-Pachon D.M."/>
            <person name="Robert V."/>
            <person name="Roehrig J."/>
            <person name="Ruller R."/>
            <person name="Salamov A."/>
            <person name="Salih N.S."/>
            <person name="Samson R.A."/>
            <person name="Sandor E."/>
            <person name="Sanguinetti M."/>
            <person name="Schuetze T."/>
            <person name="Sepcic K."/>
            <person name="Shelest E."/>
            <person name="Sherlock G."/>
            <person name="Sophianopoulou V."/>
            <person name="Squina F.M."/>
            <person name="Sun H."/>
            <person name="Susca A."/>
            <person name="Todd R.B."/>
            <person name="Tsang A."/>
            <person name="Unkles S.E."/>
            <person name="van de Wiele N."/>
            <person name="van Rossen-Uffink D."/>
            <person name="Oliveira J.V."/>
            <person name="Vesth T.C."/>
            <person name="Visser J."/>
            <person name="Yu J.-H."/>
            <person name="Zhou M."/>
            <person name="Andersen M.R."/>
            <person name="Archer D.B."/>
            <person name="Baker S.E."/>
            <person name="Benoit I."/>
            <person name="Brakhage A.A."/>
            <person name="Braus G.H."/>
            <person name="Fischer R."/>
            <person name="Frisvad J.C."/>
            <person name="Goldman G.H."/>
            <person name="Houbraken J."/>
            <person name="Oakley B."/>
            <person name="Pocsi I."/>
            <person name="Scazzocchio C."/>
            <person name="Seiboth B."/>
            <person name="vanKuyk P.A."/>
            <person name="Wortman J."/>
            <person name="Dyer P.S."/>
            <person name="Grigoriev I.V."/>
        </authorList>
    </citation>
    <scope>NUCLEOTIDE SEQUENCE [LARGE SCALE GENOMIC DNA]</scope>
    <source>
        <strain evidence="3">CBS 583.65</strain>
    </source>
</reference>
<proteinExistence type="predicted"/>
<feature type="region of interest" description="Disordered" evidence="1">
    <location>
        <begin position="1"/>
        <end position="20"/>
    </location>
</feature>
<dbReference type="STRING" id="1036611.A0A1L9P9P7"/>
<dbReference type="Gene3D" id="2.160.20.80">
    <property type="entry name" value="E3 ubiquitin-protein ligase SopA"/>
    <property type="match status" value="1"/>
</dbReference>
<dbReference type="RefSeq" id="XP_040664010.1">
    <property type="nucleotide sequence ID" value="XM_040808122.1"/>
</dbReference>
<gene>
    <name evidence="2" type="ORF">ASPVEDRAFT_147504</name>
</gene>
<dbReference type="AlphaFoldDB" id="A0A1L9P9P7"/>
<sequence>MGKQSTIISSTFPNSSPSLSRSEIIHSTLSNLDHTDSITRCSIKSVTIAKNNTIKNNIEDAPEPGPSSRSRSRSSSNFSTSTSPSTGIHLKRCKITTSTLSNTSLRRCKIAHSTLTNIPSAHRTDVSRSTLDDVSSLRRVSVSNSTVADGSALSRCKAKDSVVSSSAVYRGSIEKSNVVGSRLRKTKLKECDVKDCVIVNTDFRGMVLRNGVWKDGVLVGCFRGMENVVVNGKMMDMPVKSGDGSKGKKNEVPEKWMEGMEDSEMESSGSDSDSETEEDLPPPYTP</sequence>